<reference evidence="2" key="1">
    <citation type="journal article" date="2018" name="Hydrobiologia">
        <title>The complete mitochondrial genome of Gammarus roeselii (Crustacea, Amphipoda): insights into mitogenome plasticity and evolution.</title>
        <authorList>
            <person name="Cormier A."/>
            <person name="Wattier R."/>
            <person name="Teixeira M."/>
            <person name="Rigaud T."/>
            <person name="Cordaux R."/>
        </authorList>
    </citation>
    <scope>NUCLEOTIDE SEQUENCE</scope>
</reference>
<gene>
    <name evidence="2" type="primary">nad6</name>
</gene>
<keyword evidence="1" id="KW-0812">Transmembrane</keyword>
<evidence type="ECO:0000256" key="1">
    <source>
        <dbReference type="SAM" id="Phobius"/>
    </source>
</evidence>
<keyword evidence="1" id="KW-1133">Transmembrane helix</keyword>
<keyword evidence="1" id="KW-0472">Membrane</keyword>
<geneLocation type="mitochondrion" evidence="2"/>
<evidence type="ECO:0000313" key="2">
    <source>
        <dbReference type="EMBL" id="AVP50042.1"/>
    </source>
</evidence>
<name>A0A343VUM0_9CRUS</name>
<dbReference type="EMBL" id="MG779536">
    <property type="protein sequence ID" value="AVP50042.1"/>
    <property type="molecule type" value="Genomic_DNA"/>
</dbReference>
<protein>
    <submittedName>
        <fullName evidence="2">NADH dehydrogenase subunit 6</fullName>
    </submittedName>
</protein>
<proteinExistence type="predicted"/>
<sequence length="164" mass="18456">MLSVLSIICSLLFLFSSAPLIMAFTLVTQTILVSVVTFLIMPTSWFSFILFMIFISAMMVIFVYVSSLAHNEFLSPRWTSYSAFLMLTMTILLVALSQNMYSHQSHNYVSMSDLSLGSMSTYKLYAPYLSTISIFMIIYLLVALIAVAKNSSYNKGPLRFTAKP</sequence>
<feature type="transmembrane region" description="Helical" evidence="1">
    <location>
        <begin position="125"/>
        <end position="148"/>
    </location>
</feature>
<feature type="transmembrane region" description="Helical" evidence="1">
    <location>
        <begin position="47"/>
        <end position="69"/>
    </location>
</feature>
<feature type="transmembrane region" description="Helical" evidence="1">
    <location>
        <begin position="81"/>
        <end position="101"/>
    </location>
</feature>
<dbReference type="AlphaFoldDB" id="A0A343VUM0"/>
<accession>A0A343VUM0</accession>
<organism evidence="2">
    <name type="scientific">Gammarus roeselii</name>
    <dbReference type="NCBI Taxonomy" id="1080772"/>
    <lineage>
        <taxon>Eukaryota</taxon>
        <taxon>Metazoa</taxon>
        <taxon>Ecdysozoa</taxon>
        <taxon>Arthropoda</taxon>
        <taxon>Crustacea</taxon>
        <taxon>Multicrustacea</taxon>
        <taxon>Malacostraca</taxon>
        <taxon>Eumalacostraca</taxon>
        <taxon>Peracarida</taxon>
        <taxon>Amphipoda</taxon>
        <taxon>Senticaudata</taxon>
        <taxon>Gammarida</taxon>
        <taxon>Gammaridira</taxon>
        <taxon>Gammaroidea</taxon>
        <taxon>Gammaridae</taxon>
        <taxon>Gammarus</taxon>
    </lineage>
</organism>
<keyword evidence="2" id="KW-0496">Mitochondrion</keyword>